<feature type="domain" description="SLH" evidence="3">
    <location>
        <begin position="1223"/>
        <end position="1286"/>
    </location>
</feature>
<keyword evidence="5" id="KW-1185">Reference proteome</keyword>
<dbReference type="SMART" id="SM00060">
    <property type="entry name" value="FN3"/>
    <property type="match status" value="2"/>
</dbReference>
<protein>
    <recommendedName>
        <fullName evidence="6">S-layer protein</fullName>
    </recommendedName>
</protein>
<dbReference type="PANTHER" id="PTHR43308:SF5">
    <property type="entry name" value="S-LAYER PROTEIN _ PEPTIDOGLYCAN ENDO-BETA-N-ACETYLGLUCOSAMINIDASE"/>
    <property type="match status" value="1"/>
</dbReference>
<feature type="compositionally biased region" description="Gly residues" evidence="1">
    <location>
        <begin position="906"/>
        <end position="919"/>
    </location>
</feature>
<name>A0ABU1J2W9_9BACL</name>
<evidence type="ECO:0000313" key="5">
    <source>
        <dbReference type="Proteomes" id="UP001185028"/>
    </source>
</evidence>
<dbReference type="Pfam" id="PF12733">
    <property type="entry name" value="Cadherin-like"/>
    <property type="match status" value="1"/>
</dbReference>
<dbReference type="InterPro" id="IPR023296">
    <property type="entry name" value="Glyco_hydro_beta-prop_sf"/>
</dbReference>
<feature type="domain" description="SLH" evidence="3">
    <location>
        <begin position="1163"/>
        <end position="1222"/>
    </location>
</feature>
<dbReference type="Pfam" id="PF00395">
    <property type="entry name" value="SLH"/>
    <property type="match status" value="3"/>
</dbReference>
<feature type="domain" description="Fibronectin type-III" evidence="2">
    <location>
        <begin position="409"/>
        <end position="503"/>
    </location>
</feature>
<evidence type="ECO:0008006" key="6">
    <source>
        <dbReference type="Google" id="ProtNLM"/>
    </source>
</evidence>
<sequence>MSISALFRKRGQKVMNSFVVLLLMIGMIAPHQAGATPITPGIWQFIDNGGIKSNTSSTNANYRGSSAVMLNGQLYVTFIESIYGMMGNSTSRVRVMTQVNGNWEAADGGTGLNIDNSQTASSPALAVHNNELYVIWHEQSTGSNKGIYVKKLQNGTWTSLSGGPVAGPSTTLNTRYFALVSYNGDLYASYTEFNGTAYVNKLKRYTGTSWVDDQPLSSLQPNSSVGAPAFATYNGSLYMGWTESLGSTPYSKYVVVTKRTANGSWVNVSGSAGIADSITQSQVSLSLQEYKGKLYAAWRDDPAAIRLKAYDGDTWQPVGDSVVPTTSNKGAYTPFLSVVDNQLLVRWIDDGDMKTALYDGTTWTDASSGLENQMSDGSAPTLIPDPSGKFIYLFFSDSSKVRAAIFTAAPTIPAPTGVQVLRDRQSAQLSWTLDASVSEYTLYKGTQSGVYDTTPVATVGNTDGVYTVKNLEPGKTYYFAIKATTMEGQSPYSSEVSVTIPEQVSLLTGPTIVPGSQPGTIRIANLPPEFAYKYTFSINGVLQRPLVGDTNTIYTNPLQRDQDIEVGNNTNLTIVQLAGDNIVRWNDFPIIPDLVAQAVPVLSDIIVKPGDIPNTAKIAALPDSNTYKFAVGGPNDYKRPATGKKATELGYTQFVDLGTPFPATSNQYVYIVQVSDEDVVKGWAQIAVSGKVPAPVQNEPIVTPNDVTLSWEPVNNAIAYEVFVSSISGMYGPPYQILDGTAKQIKVTGLTPGVRYYFVIKAATKAEDSPISNEMTAMLAQAPQPGTPALSELSIAPLQLSPAFSPDITQYTANVGNSVKSLNVQASVTDSVYGTVTASVYGATGGVVAGPYTLFGGSSSPDLQLAVGTSTITVTVTDKDGNLRTYTIVVNRAKDSSNNSSNSGSGSSGGSSGGGGGGTANPTTTTPTTPAPPTNPGLRVVVDGKTYDQIANGATTTTNGRTTMTATIDPAKLADRLQQSSGQPVIVVPVADKNIQQVSVVLTGETVKAMENKQAIMEVQTASGTYRLPADQVNVDQVSQNLGSAVKLSDIVIHVAIGTSSTAVTQQAEQSASQKNYTLVTKPISFEVSASYGGKTVNVDQFNQYVEREIPLPDGVDPSKVTTAVVQNADGTVHHVPTFITSRDGKFYAVINSLTNSDYSLIWHPKTFADVSGKWSEQAVNDMASRMIVNGVDADHYNPNAEVTRAELAAIMVRALGLAENGSGSTFNDVNTSDWYAGAVAQAARYGLIQGYADGSFGPDRTVTRQEALVMLTRAMKLAKLDTATADTASTLAPFADHAAVASWARDAVATAVQSGLVQGNSKGLAPTQHLSRAETAAIVQRLLMQAKLIDGTTPS</sequence>
<dbReference type="PROSITE" id="PS50853">
    <property type="entry name" value="FN3"/>
    <property type="match status" value="2"/>
</dbReference>
<dbReference type="InterPro" id="IPR003961">
    <property type="entry name" value="FN3_dom"/>
</dbReference>
<evidence type="ECO:0000259" key="3">
    <source>
        <dbReference type="PROSITE" id="PS51272"/>
    </source>
</evidence>
<accession>A0ABU1J2W9</accession>
<dbReference type="Proteomes" id="UP001185028">
    <property type="component" value="Unassembled WGS sequence"/>
</dbReference>
<feature type="compositionally biased region" description="Low complexity" evidence="1">
    <location>
        <begin position="896"/>
        <end position="905"/>
    </location>
</feature>
<dbReference type="InterPro" id="IPR025883">
    <property type="entry name" value="Cadherin-like_domain"/>
</dbReference>
<organism evidence="4 5">
    <name type="scientific">Paenibacillus hunanensis</name>
    <dbReference type="NCBI Taxonomy" id="539262"/>
    <lineage>
        <taxon>Bacteria</taxon>
        <taxon>Bacillati</taxon>
        <taxon>Bacillota</taxon>
        <taxon>Bacilli</taxon>
        <taxon>Bacillales</taxon>
        <taxon>Paenibacillaceae</taxon>
        <taxon>Paenibacillus</taxon>
    </lineage>
</organism>
<evidence type="ECO:0000313" key="4">
    <source>
        <dbReference type="EMBL" id="MDR6245811.1"/>
    </source>
</evidence>
<dbReference type="PANTHER" id="PTHR43308">
    <property type="entry name" value="OUTER MEMBRANE PROTEIN ALPHA-RELATED"/>
    <property type="match status" value="1"/>
</dbReference>
<feature type="domain" description="Fibronectin type-III" evidence="2">
    <location>
        <begin position="692"/>
        <end position="782"/>
    </location>
</feature>
<dbReference type="Pfam" id="PF00041">
    <property type="entry name" value="fn3"/>
    <property type="match status" value="2"/>
</dbReference>
<reference evidence="4 5" key="1">
    <citation type="submission" date="2023-07" db="EMBL/GenBank/DDBJ databases">
        <title>Genomic Encyclopedia of Type Strains, Phase IV (KMG-IV): sequencing the most valuable type-strain genomes for metagenomic binning, comparative biology and taxonomic classification.</title>
        <authorList>
            <person name="Goeker M."/>
        </authorList>
    </citation>
    <scope>NUCLEOTIDE SEQUENCE [LARGE SCALE GENOMIC DNA]</scope>
    <source>
        <strain evidence="4 5">DSM 22170</strain>
    </source>
</reference>
<proteinExistence type="predicted"/>
<gene>
    <name evidence="4" type="ORF">JOC58_003727</name>
</gene>
<dbReference type="InterPro" id="IPR001119">
    <property type="entry name" value="SLH_dom"/>
</dbReference>
<feature type="domain" description="SLH" evidence="3">
    <location>
        <begin position="1292"/>
        <end position="1354"/>
    </location>
</feature>
<comment type="caution">
    <text evidence="4">The sequence shown here is derived from an EMBL/GenBank/DDBJ whole genome shotgun (WGS) entry which is preliminary data.</text>
</comment>
<dbReference type="Gene3D" id="2.115.10.20">
    <property type="entry name" value="Glycosyl hydrolase domain, family 43"/>
    <property type="match status" value="1"/>
</dbReference>
<dbReference type="PROSITE" id="PS51272">
    <property type="entry name" value="SLH"/>
    <property type="match status" value="3"/>
</dbReference>
<dbReference type="SUPFAM" id="SSF49265">
    <property type="entry name" value="Fibronectin type III"/>
    <property type="match status" value="1"/>
</dbReference>
<dbReference type="InterPro" id="IPR013783">
    <property type="entry name" value="Ig-like_fold"/>
</dbReference>
<dbReference type="Gene3D" id="2.60.40.10">
    <property type="entry name" value="Immunoglobulins"/>
    <property type="match status" value="2"/>
</dbReference>
<evidence type="ECO:0000256" key="1">
    <source>
        <dbReference type="SAM" id="MobiDB-lite"/>
    </source>
</evidence>
<evidence type="ECO:0000259" key="2">
    <source>
        <dbReference type="PROSITE" id="PS50853"/>
    </source>
</evidence>
<dbReference type="InterPro" id="IPR036116">
    <property type="entry name" value="FN3_sf"/>
</dbReference>
<feature type="region of interest" description="Disordered" evidence="1">
    <location>
        <begin position="894"/>
        <end position="937"/>
    </location>
</feature>
<dbReference type="EMBL" id="JAVDQH010000018">
    <property type="protein sequence ID" value="MDR6245811.1"/>
    <property type="molecule type" value="Genomic_DNA"/>
</dbReference>
<dbReference type="CDD" id="cd00063">
    <property type="entry name" value="FN3"/>
    <property type="match status" value="2"/>
</dbReference>
<dbReference type="RefSeq" id="WP_188776012.1">
    <property type="nucleotide sequence ID" value="NZ_BMMB01000005.1"/>
</dbReference>
<dbReference type="InterPro" id="IPR051465">
    <property type="entry name" value="Cell_Envelope_Struct_Comp"/>
</dbReference>